<evidence type="ECO:0000313" key="2">
    <source>
        <dbReference type="EMBL" id="CAF9935841.1"/>
    </source>
</evidence>
<organism evidence="2 3">
    <name type="scientific">Heterodermia speciosa</name>
    <dbReference type="NCBI Taxonomy" id="116794"/>
    <lineage>
        <taxon>Eukaryota</taxon>
        <taxon>Fungi</taxon>
        <taxon>Dikarya</taxon>
        <taxon>Ascomycota</taxon>
        <taxon>Pezizomycotina</taxon>
        <taxon>Lecanoromycetes</taxon>
        <taxon>OSLEUM clade</taxon>
        <taxon>Lecanoromycetidae</taxon>
        <taxon>Caliciales</taxon>
        <taxon>Physciaceae</taxon>
        <taxon>Heterodermia</taxon>
    </lineage>
</organism>
<proteinExistence type="predicted"/>
<keyword evidence="1" id="KW-0732">Signal</keyword>
<feature type="signal peptide" evidence="1">
    <location>
        <begin position="1"/>
        <end position="20"/>
    </location>
</feature>
<dbReference type="InterPro" id="IPR024079">
    <property type="entry name" value="MetalloPept_cat_dom_sf"/>
</dbReference>
<dbReference type="Proteomes" id="UP000664521">
    <property type="component" value="Unassembled WGS sequence"/>
</dbReference>
<reference evidence="2" key="1">
    <citation type="submission" date="2021-03" db="EMBL/GenBank/DDBJ databases">
        <authorList>
            <person name="Tagirdzhanova G."/>
        </authorList>
    </citation>
    <scope>NUCLEOTIDE SEQUENCE</scope>
</reference>
<comment type="caution">
    <text evidence="2">The sequence shown here is derived from an EMBL/GenBank/DDBJ whole genome shotgun (WGS) entry which is preliminary data.</text>
</comment>
<dbReference type="OrthoDB" id="5357726at2759"/>
<name>A0A8H3GA77_9LECA</name>
<evidence type="ECO:0000256" key="1">
    <source>
        <dbReference type="SAM" id="SignalP"/>
    </source>
</evidence>
<accession>A0A8H3GA77</accession>
<protein>
    <recommendedName>
        <fullName evidence="4">Lysine-specific metallo-endopeptidase domain-containing protein</fullName>
    </recommendedName>
</protein>
<evidence type="ECO:0008006" key="4">
    <source>
        <dbReference type="Google" id="ProtNLM"/>
    </source>
</evidence>
<gene>
    <name evidence="2" type="ORF">HETSPECPRED_009917</name>
</gene>
<keyword evidence="3" id="KW-1185">Reference proteome</keyword>
<dbReference type="Gene3D" id="3.40.390.10">
    <property type="entry name" value="Collagenase (Catalytic Domain)"/>
    <property type="match status" value="1"/>
</dbReference>
<dbReference type="GO" id="GO:0008237">
    <property type="term" value="F:metallopeptidase activity"/>
    <property type="evidence" value="ECO:0007669"/>
    <property type="project" value="InterPro"/>
</dbReference>
<sequence>MNFFQLALFGLAVFTSTSTCRKIGDQPSPNSRLAHGSLYSKWPKPAFDTAEDINDLHYNNLTKKSLYNLAGNNPSDESILGQAFLDLQALVTYVAGNPNAQVLARYFDPNDANDVNAIFNTVMQMASTSPPTNPPGARANLAPTDLHQISVTRASGELTTLAEAFNANALNTVGSKQEIKVYNFGWEVLWQRLLQSIKCSMIGPKTNYKMHFLGSLLLHETLHFNNIPILAWNQYADFVGKPDVSASAKLVCRILQPDQALDDQPGSFPCVGKAYGPYEAIKLRGRSTAEARLNIENYVWYALETYWMHTCPASVPSGGMFIAPKNNDIPASCKQVAKSALANLWCWIS</sequence>
<dbReference type="AlphaFoldDB" id="A0A8H3GA77"/>
<evidence type="ECO:0000313" key="3">
    <source>
        <dbReference type="Proteomes" id="UP000664521"/>
    </source>
</evidence>
<dbReference type="EMBL" id="CAJPDS010000086">
    <property type="protein sequence ID" value="CAF9935841.1"/>
    <property type="molecule type" value="Genomic_DNA"/>
</dbReference>
<feature type="chain" id="PRO_5034097513" description="Lysine-specific metallo-endopeptidase domain-containing protein" evidence="1">
    <location>
        <begin position="21"/>
        <end position="349"/>
    </location>
</feature>